<organism evidence="2 3">
    <name type="scientific">Paenibacillus amylolyticus</name>
    <dbReference type="NCBI Taxonomy" id="1451"/>
    <lineage>
        <taxon>Bacteria</taxon>
        <taxon>Bacillati</taxon>
        <taxon>Bacillota</taxon>
        <taxon>Bacilli</taxon>
        <taxon>Bacillales</taxon>
        <taxon>Paenibacillaceae</taxon>
        <taxon>Paenibacillus</taxon>
    </lineage>
</organism>
<feature type="signal peptide" evidence="1">
    <location>
        <begin position="1"/>
        <end position="17"/>
    </location>
</feature>
<reference evidence="2 3" key="1">
    <citation type="journal article" date="2019" name="J. Ind. Microbiol. Biotechnol.">
        <title>Paenibacillus amylolyticus 27C64 has a diverse set of carbohydrate-active enzymes and complete pectin deconstruction system.</title>
        <authorList>
            <person name="Keggi C."/>
            <person name="Doran-Peterson J."/>
        </authorList>
    </citation>
    <scope>NUCLEOTIDE SEQUENCE [LARGE SCALE GENOMIC DNA]</scope>
    <source>
        <strain evidence="2 3">27C64</strain>
    </source>
</reference>
<protein>
    <submittedName>
        <fullName evidence="2">Uncharacterized protein</fullName>
    </submittedName>
</protein>
<name>A0A5M9WMX8_PAEAM</name>
<proteinExistence type="predicted"/>
<evidence type="ECO:0000313" key="2">
    <source>
        <dbReference type="EMBL" id="KAA8782936.1"/>
    </source>
</evidence>
<evidence type="ECO:0000313" key="3">
    <source>
        <dbReference type="Proteomes" id="UP000323664"/>
    </source>
</evidence>
<feature type="chain" id="PRO_5024331399" evidence="1">
    <location>
        <begin position="18"/>
        <end position="104"/>
    </location>
</feature>
<dbReference type="Proteomes" id="UP000323664">
    <property type="component" value="Unassembled WGS sequence"/>
</dbReference>
<accession>A0A5M9WMX8</accession>
<sequence length="104" mass="11649">MLLAAATIFSSTSLVSASSITESPIKQYWTVDDFKEPGEADLSKLSPEDQEKMAKRDSVVGAYFLEGGIKRAKLNKLQQELVQAEQQLLNSPKQNKQQKCKFRN</sequence>
<dbReference type="AlphaFoldDB" id="A0A5M9WMX8"/>
<comment type="caution">
    <text evidence="2">The sequence shown here is derived from an EMBL/GenBank/DDBJ whole genome shotgun (WGS) entry which is preliminary data.</text>
</comment>
<gene>
    <name evidence="2" type="ORF">EC604_03630</name>
</gene>
<keyword evidence="1" id="KW-0732">Signal</keyword>
<evidence type="ECO:0000256" key="1">
    <source>
        <dbReference type="SAM" id="SignalP"/>
    </source>
</evidence>
<dbReference type="EMBL" id="RIAS01000001">
    <property type="protein sequence ID" value="KAA8782936.1"/>
    <property type="molecule type" value="Genomic_DNA"/>
</dbReference>